<dbReference type="EMBL" id="JBEOZM010000001">
    <property type="protein sequence ID" value="MER6266155.1"/>
    <property type="molecule type" value="Genomic_DNA"/>
</dbReference>
<protein>
    <submittedName>
        <fullName evidence="2">Toxin</fullName>
    </submittedName>
</protein>
<dbReference type="Proteomes" id="UP001490365">
    <property type="component" value="Unassembled WGS sequence"/>
</dbReference>
<comment type="caution">
    <text evidence="2">The sequence shown here is derived from an EMBL/GenBank/DDBJ whole genome shotgun (WGS) entry which is preliminary data.</text>
</comment>
<name>A0ABV1T7Y7_9ACTN</name>
<gene>
    <name evidence="2" type="ORF">ABT211_02465</name>
</gene>
<proteinExistence type="predicted"/>
<feature type="region of interest" description="Disordered" evidence="1">
    <location>
        <begin position="164"/>
        <end position="183"/>
    </location>
</feature>
<evidence type="ECO:0000313" key="3">
    <source>
        <dbReference type="Proteomes" id="UP001490365"/>
    </source>
</evidence>
<accession>A0ABV1T7Y7</accession>
<dbReference type="RefSeq" id="WP_351955055.1">
    <property type="nucleotide sequence ID" value="NZ_JBEOZM010000001.1"/>
</dbReference>
<evidence type="ECO:0000313" key="2">
    <source>
        <dbReference type="EMBL" id="MER6266155.1"/>
    </source>
</evidence>
<feature type="compositionally biased region" description="Gly residues" evidence="1">
    <location>
        <begin position="169"/>
        <end position="183"/>
    </location>
</feature>
<sequence length="183" mass="19501">MRRLAGALVEPMRVPVPADPEALFDALVDSVCRWRGREVVVRREVFPPHTASGLWLEGDTYDVVVVDKRAAVWHQIVIFCHEVWHMHQRDARPSPAPPADGDPRPVAARTDFSLADEQEADRFGMLMSGRLRPWLEAAAGSAAEGGAAAGDDAQGLAGRIGAALNYRGTSGGPGSGSGDGPGR</sequence>
<reference evidence="2 3" key="1">
    <citation type="submission" date="2024-06" db="EMBL/GenBank/DDBJ databases">
        <title>The Natural Products Discovery Center: Release of the First 8490 Sequenced Strains for Exploring Actinobacteria Biosynthetic Diversity.</title>
        <authorList>
            <person name="Kalkreuter E."/>
            <person name="Kautsar S.A."/>
            <person name="Yang D."/>
            <person name="Bader C.D."/>
            <person name="Teijaro C.N."/>
            <person name="Fluegel L."/>
            <person name="Davis C.M."/>
            <person name="Simpson J.R."/>
            <person name="Lauterbach L."/>
            <person name="Steele A.D."/>
            <person name="Gui C."/>
            <person name="Meng S."/>
            <person name="Li G."/>
            <person name="Viehrig K."/>
            <person name="Ye F."/>
            <person name="Su P."/>
            <person name="Kiefer A.F."/>
            <person name="Nichols A."/>
            <person name="Cepeda A.J."/>
            <person name="Yan W."/>
            <person name="Fan B."/>
            <person name="Jiang Y."/>
            <person name="Adhikari A."/>
            <person name="Zheng C.-J."/>
            <person name="Schuster L."/>
            <person name="Cowan T.M."/>
            <person name="Smanski M.J."/>
            <person name="Chevrette M.G."/>
            <person name="De Carvalho L.P.S."/>
            <person name="Shen B."/>
        </authorList>
    </citation>
    <scope>NUCLEOTIDE SEQUENCE [LARGE SCALE GENOMIC DNA]</scope>
    <source>
        <strain evidence="2 3">NPDC001694</strain>
    </source>
</reference>
<organism evidence="2 3">
    <name type="scientific">Streptomyces sp. 900105755</name>
    <dbReference type="NCBI Taxonomy" id="3154389"/>
    <lineage>
        <taxon>Bacteria</taxon>
        <taxon>Bacillati</taxon>
        <taxon>Actinomycetota</taxon>
        <taxon>Actinomycetes</taxon>
        <taxon>Kitasatosporales</taxon>
        <taxon>Streptomycetaceae</taxon>
        <taxon>Streptomyces</taxon>
    </lineage>
</organism>
<evidence type="ECO:0000256" key="1">
    <source>
        <dbReference type="SAM" id="MobiDB-lite"/>
    </source>
</evidence>
<keyword evidence="3" id="KW-1185">Reference proteome</keyword>